<dbReference type="InterPro" id="IPR011010">
    <property type="entry name" value="DNA_brk_join_enz"/>
</dbReference>
<dbReference type="Gene3D" id="1.10.150.130">
    <property type="match status" value="1"/>
</dbReference>
<keyword evidence="3" id="KW-0233">DNA recombination</keyword>
<dbReference type="Pfam" id="PF00589">
    <property type="entry name" value="Phage_integrase"/>
    <property type="match status" value="1"/>
</dbReference>
<feature type="region of interest" description="Disordered" evidence="4">
    <location>
        <begin position="1"/>
        <end position="54"/>
    </location>
</feature>
<dbReference type="CDD" id="cd01189">
    <property type="entry name" value="INT_ICEBs1_C_like"/>
    <property type="match status" value="1"/>
</dbReference>
<evidence type="ECO:0000259" key="5">
    <source>
        <dbReference type="PROSITE" id="PS51898"/>
    </source>
</evidence>
<name>A0ABP5FUX5_9ACTN</name>
<dbReference type="InterPro" id="IPR013762">
    <property type="entry name" value="Integrase-like_cat_sf"/>
</dbReference>
<comment type="similarity">
    <text evidence="1">Belongs to the 'phage' integrase family.</text>
</comment>
<dbReference type="RefSeq" id="WP_344667053.1">
    <property type="nucleotide sequence ID" value="NZ_BAAAQN010000021.1"/>
</dbReference>
<dbReference type="InterPro" id="IPR050090">
    <property type="entry name" value="Tyrosine_recombinase_XerCD"/>
</dbReference>
<dbReference type="SUPFAM" id="SSF56349">
    <property type="entry name" value="DNA breaking-rejoining enzymes"/>
    <property type="match status" value="1"/>
</dbReference>
<gene>
    <name evidence="6" type="ORF">GCM10009839_39020</name>
</gene>
<evidence type="ECO:0000313" key="7">
    <source>
        <dbReference type="Proteomes" id="UP001500751"/>
    </source>
</evidence>
<comment type="caution">
    <text evidence="6">The sequence shown here is derived from an EMBL/GenBank/DDBJ whole genome shotgun (WGS) entry which is preliminary data.</text>
</comment>
<proteinExistence type="inferred from homology"/>
<accession>A0ABP5FUX5</accession>
<dbReference type="EMBL" id="BAAAQN010000021">
    <property type="protein sequence ID" value="GAA2034685.1"/>
    <property type="molecule type" value="Genomic_DNA"/>
</dbReference>
<evidence type="ECO:0000256" key="1">
    <source>
        <dbReference type="ARBA" id="ARBA00008857"/>
    </source>
</evidence>
<evidence type="ECO:0000256" key="2">
    <source>
        <dbReference type="ARBA" id="ARBA00023125"/>
    </source>
</evidence>
<keyword evidence="2" id="KW-0238">DNA-binding</keyword>
<dbReference type="Gene3D" id="1.10.443.10">
    <property type="entry name" value="Intergrase catalytic core"/>
    <property type="match status" value="1"/>
</dbReference>
<dbReference type="PROSITE" id="PS51898">
    <property type="entry name" value="TYR_RECOMBINASE"/>
    <property type="match status" value="1"/>
</dbReference>
<dbReference type="Proteomes" id="UP001500751">
    <property type="component" value="Unassembled WGS sequence"/>
</dbReference>
<dbReference type="PANTHER" id="PTHR30349:SF41">
    <property type="entry name" value="INTEGRASE_RECOMBINASE PROTEIN MJ0367-RELATED"/>
    <property type="match status" value="1"/>
</dbReference>
<reference evidence="7" key="1">
    <citation type="journal article" date="2019" name="Int. J. Syst. Evol. Microbiol.">
        <title>The Global Catalogue of Microorganisms (GCM) 10K type strain sequencing project: providing services to taxonomists for standard genome sequencing and annotation.</title>
        <authorList>
            <consortium name="The Broad Institute Genomics Platform"/>
            <consortium name="The Broad Institute Genome Sequencing Center for Infectious Disease"/>
            <person name="Wu L."/>
            <person name="Ma J."/>
        </authorList>
    </citation>
    <scope>NUCLEOTIDE SEQUENCE [LARGE SCALE GENOMIC DNA]</scope>
    <source>
        <strain evidence="7">JCM 16014</strain>
    </source>
</reference>
<sequence length="508" mass="56640">MQGSTSRRCGCRDPQTGKQLGQGCPKLTQRRHGKWGWRQEIPADEGGKRRTLRRTGFDSATAAQAELDKVRELLKIADADDADGQQQIAEMLVKAIAEGQPLPDSDEVKRKFRTGLSLTQEMTVGEWLDQWLAGLRIRKSGIARYEVDVRCHLKPHLGHHKLSRLRISHISAMFAKIDEANEETLAANAVRRQVDERRREAWARKAGRVEQLAVVAEMRSLPPFKRPTGLATQHRIKATLRTALNDAIAEQPIIFNPAAHVDLDPAKPPKPLVWTPERVQQWQESGEKPSPVMVWTPELTGEFLDSISGHRLYALFHLIALRGLRRGEVCGLRLVDVHLDGRYITVAKQLVQDGWEVEESAPKTDSSSADVALDVATAEAMRVYLARRGTEKREWGEAWLESGRFFTREGGEWLHPGLLSEEFERLVQRSGLPPVRLHDLRHGAATIALAAGTDMKVIQTMLRHSQLSVTADTYTSVLPQVSFDAAEAAAGLVPRGRRNTSGLTSGTQ</sequence>
<organism evidence="6 7">
    <name type="scientific">Catenulispora yoronensis</name>
    <dbReference type="NCBI Taxonomy" id="450799"/>
    <lineage>
        <taxon>Bacteria</taxon>
        <taxon>Bacillati</taxon>
        <taxon>Actinomycetota</taxon>
        <taxon>Actinomycetes</taxon>
        <taxon>Catenulisporales</taxon>
        <taxon>Catenulisporaceae</taxon>
        <taxon>Catenulispora</taxon>
    </lineage>
</organism>
<dbReference type="InterPro" id="IPR010998">
    <property type="entry name" value="Integrase_recombinase_N"/>
</dbReference>
<evidence type="ECO:0000313" key="6">
    <source>
        <dbReference type="EMBL" id="GAA2034685.1"/>
    </source>
</evidence>
<protein>
    <submittedName>
        <fullName evidence="6">Tyrosine-type recombinase/integrase</fullName>
    </submittedName>
</protein>
<feature type="domain" description="Tyr recombinase" evidence="5">
    <location>
        <begin position="290"/>
        <end position="487"/>
    </location>
</feature>
<dbReference type="PANTHER" id="PTHR30349">
    <property type="entry name" value="PHAGE INTEGRASE-RELATED"/>
    <property type="match status" value="1"/>
</dbReference>
<evidence type="ECO:0000256" key="4">
    <source>
        <dbReference type="SAM" id="MobiDB-lite"/>
    </source>
</evidence>
<dbReference type="InterPro" id="IPR002104">
    <property type="entry name" value="Integrase_catalytic"/>
</dbReference>
<evidence type="ECO:0000256" key="3">
    <source>
        <dbReference type="ARBA" id="ARBA00023172"/>
    </source>
</evidence>
<keyword evidence="7" id="KW-1185">Reference proteome</keyword>